<dbReference type="InParanoid" id="A0A2J7QFB2"/>
<dbReference type="OrthoDB" id="8194362at2759"/>
<evidence type="ECO:0000313" key="1">
    <source>
        <dbReference type="EMBL" id="PNF27277.1"/>
    </source>
</evidence>
<gene>
    <name evidence="1" type="ORF">B7P43_G04692</name>
</gene>
<proteinExistence type="predicted"/>
<protein>
    <submittedName>
        <fullName evidence="1">Uncharacterized protein</fullName>
    </submittedName>
</protein>
<keyword evidence="2" id="KW-1185">Reference proteome</keyword>
<dbReference type="Proteomes" id="UP000235965">
    <property type="component" value="Unassembled WGS sequence"/>
</dbReference>
<dbReference type="EMBL" id="NEVH01015299">
    <property type="protein sequence ID" value="PNF27277.1"/>
    <property type="molecule type" value="Genomic_DNA"/>
</dbReference>
<feature type="non-terminal residue" evidence="1">
    <location>
        <position position="1"/>
    </location>
</feature>
<sequence length="268" mass="29794">RKLHNEELHNLYSSPSIIRMIKSNRMKWTEHVARMDIPSIFPRRYGINIEASKEFYRSQSRQKIKYGRESREARNQESVLTTASSTLAENRRTVRLLRNLLEDLDASMETVQCLNTGDDSCANGYIPGAGTDDDYFSGGNTPGKRASLDTLNLQQRRAAWLRCLNTGDDSCANGYIPGAGTDDDYFSGGNTPGKRASLDTLNLQQRRAAWLRCLNTGDDSCANGYIPGAGTDDDYFSGGNTPGKRSASSFNLKRHCVLFPMSPACRNL</sequence>
<reference evidence="1 2" key="1">
    <citation type="submission" date="2017-12" db="EMBL/GenBank/DDBJ databases">
        <title>Hemimetabolous genomes reveal molecular basis of termite eusociality.</title>
        <authorList>
            <person name="Harrison M.C."/>
            <person name="Jongepier E."/>
            <person name="Robertson H.M."/>
            <person name="Arning N."/>
            <person name="Bitard-Feildel T."/>
            <person name="Chao H."/>
            <person name="Childers C.P."/>
            <person name="Dinh H."/>
            <person name="Doddapaneni H."/>
            <person name="Dugan S."/>
            <person name="Gowin J."/>
            <person name="Greiner C."/>
            <person name="Han Y."/>
            <person name="Hu H."/>
            <person name="Hughes D.S.T."/>
            <person name="Huylmans A.-K."/>
            <person name="Kemena C."/>
            <person name="Kremer L.P.M."/>
            <person name="Lee S.L."/>
            <person name="Lopez-Ezquerra A."/>
            <person name="Mallet L."/>
            <person name="Monroy-Kuhn J.M."/>
            <person name="Moser A."/>
            <person name="Murali S.C."/>
            <person name="Muzny D.M."/>
            <person name="Otani S."/>
            <person name="Piulachs M.-D."/>
            <person name="Poelchau M."/>
            <person name="Qu J."/>
            <person name="Schaub F."/>
            <person name="Wada-Katsumata A."/>
            <person name="Worley K.C."/>
            <person name="Xie Q."/>
            <person name="Ylla G."/>
            <person name="Poulsen M."/>
            <person name="Gibbs R.A."/>
            <person name="Schal C."/>
            <person name="Richards S."/>
            <person name="Belles X."/>
            <person name="Korb J."/>
            <person name="Bornberg-Bauer E."/>
        </authorList>
    </citation>
    <scope>NUCLEOTIDE SEQUENCE [LARGE SCALE GENOMIC DNA]</scope>
    <source>
        <tissue evidence="1">Whole body</tissue>
    </source>
</reference>
<dbReference type="AlphaFoldDB" id="A0A2J7QFB2"/>
<comment type="caution">
    <text evidence="1">The sequence shown here is derived from an EMBL/GenBank/DDBJ whole genome shotgun (WGS) entry which is preliminary data.</text>
</comment>
<accession>A0A2J7QFB2</accession>
<organism evidence="1 2">
    <name type="scientific">Cryptotermes secundus</name>
    <dbReference type="NCBI Taxonomy" id="105785"/>
    <lineage>
        <taxon>Eukaryota</taxon>
        <taxon>Metazoa</taxon>
        <taxon>Ecdysozoa</taxon>
        <taxon>Arthropoda</taxon>
        <taxon>Hexapoda</taxon>
        <taxon>Insecta</taxon>
        <taxon>Pterygota</taxon>
        <taxon>Neoptera</taxon>
        <taxon>Polyneoptera</taxon>
        <taxon>Dictyoptera</taxon>
        <taxon>Blattodea</taxon>
        <taxon>Blattoidea</taxon>
        <taxon>Termitoidae</taxon>
        <taxon>Kalotermitidae</taxon>
        <taxon>Cryptotermitinae</taxon>
        <taxon>Cryptotermes</taxon>
    </lineage>
</organism>
<name>A0A2J7QFB2_9NEOP</name>
<evidence type="ECO:0000313" key="2">
    <source>
        <dbReference type="Proteomes" id="UP000235965"/>
    </source>
</evidence>